<dbReference type="Proteomes" id="UP000238007">
    <property type="component" value="Unassembled WGS sequence"/>
</dbReference>
<name>A0A2T0VT47_9RHOB</name>
<proteinExistence type="predicted"/>
<accession>A0A2T0VT47</accession>
<comment type="caution">
    <text evidence="1">The sequence shown here is derived from an EMBL/GenBank/DDBJ whole genome shotgun (WGS) entry which is preliminary data.</text>
</comment>
<evidence type="ECO:0000313" key="1">
    <source>
        <dbReference type="EMBL" id="PRY74067.1"/>
    </source>
</evidence>
<protein>
    <submittedName>
        <fullName evidence="1">Uncharacterized protein</fullName>
    </submittedName>
</protein>
<sequence length="54" mass="5757">MAREGKLVVPNLDGMDFAPVQIEEAKPVEVVSTSAINLNSVDALKDLLIAIALH</sequence>
<evidence type="ECO:0000313" key="2">
    <source>
        <dbReference type="Proteomes" id="UP000238007"/>
    </source>
</evidence>
<reference evidence="1 2" key="1">
    <citation type="submission" date="2018-03" db="EMBL/GenBank/DDBJ databases">
        <title>Genomic Encyclopedia of Archaeal and Bacterial Type Strains, Phase II (KMG-II): from individual species to whole genera.</title>
        <authorList>
            <person name="Goeker M."/>
        </authorList>
    </citation>
    <scope>NUCLEOTIDE SEQUENCE [LARGE SCALE GENOMIC DNA]</scope>
    <source>
        <strain evidence="1 2">DSM 101533</strain>
    </source>
</reference>
<keyword evidence="2" id="KW-1185">Reference proteome</keyword>
<dbReference type="EMBL" id="PVTP01000022">
    <property type="protein sequence ID" value="PRY74067.1"/>
    <property type="molecule type" value="Genomic_DNA"/>
</dbReference>
<gene>
    <name evidence="1" type="ORF">CLV80_1221</name>
</gene>
<organism evidence="1 2">
    <name type="scientific">Yoonia maritima</name>
    <dbReference type="NCBI Taxonomy" id="1435347"/>
    <lineage>
        <taxon>Bacteria</taxon>
        <taxon>Pseudomonadati</taxon>
        <taxon>Pseudomonadota</taxon>
        <taxon>Alphaproteobacteria</taxon>
        <taxon>Rhodobacterales</taxon>
        <taxon>Paracoccaceae</taxon>
        <taxon>Yoonia</taxon>
    </lineage>
</organism>
<dbReference type="AlphaFoldDB" id="A0A2T0VT47"/>